<feature type="region of interest" description="Disordered" evidence="1">
    <location>
        <begin position="68"/>
        <end position="103"/>
    </location>
</feature>
<feature type="region of interest" description="Disordered" evidence="1">
    <location>
        <begin position="22"/>
        <end position="42"/>
    </location>
</feature>
<evidence type="ECO:0000313" key="2">
    <source>
        <dbReference type="Proteomes" id="UP000813463"/>
    </source>
</evidence>
<dbReference type="OrthoDB" id="1752268at2759"/>
<dbReference type="PANTHER" id="PTHR33240:SF17">
    <property type="entry name" value="EUKARYOTIC PEPTIDE CHAIN RELEASE FACTOR GTP-BINDING SUBUNIT-LIKE"/>
    <property type="match status" value="1"/>
</dbReference>
<dbReference type="KEGG" id="soe:110791159"/>
<dbReference type="CDD" id="cd00303">
    <property type="entry name" value="retropepsin_like"/>
    <property type="match status" value="1"/>
</dbReference>
<dbReference type="InterPro" id="IPR021109">
    <property type="entry name" value="Peptidase_aspartic_dom_sf"/>
</dbReference>
<dbReference type="GeneID" id="110791159"/>
<protein>
    <submittedName>
        <fullName evidence="3">Uncharacterized protein</fullName>
    </submittedName>
</protein>
<name>A0A9R0ILK6_SPIOL</name>
<organism evidence="2 3">
    <name type="scientific">Spinacia oleracea</name>
    <name type="common">Spinach</name>
    <dbReference type="NCBI Taxonomy" id="3562"/>
    <lineage>
        <taxon>Eukaryota</taxon>
        <taxon>Viridiplantae</taxon>
        <taxon>Streptophyta</taxon>
        <taxon>Embryophyta</taxon>
        <taxon>Tracheophyta</taxon>
        <taxon>Spermatophyta</taxon>
        <taxon>Magnoliopsida</taxon>
        <taxon>eudicotyledons</taxon>
        <taxon>Gunneridae</taxon>
        <taxon>Pentapetalae</taxon>
        <taxon>Caryophyllales</taxon>
        <taxon>Chenopodiaceae</taxon>
        <taxon>Chenopodioideae</taxon>
        <taxon>Anserineae</taxon>
        <taxon>Spinacia</taxon>
    </lineage>
</organism>
<reference evidence="2" key="1">
    <citation type="journal article" date="2021" name="Nat. Commun.">
        <title>Genomic analyses provide insights into spinach domestication and the genetic basis of agronomic traits.</title>
        <authorList>
            <person name="Cai X."/>
            <person name="Sun X."/>
            <person name="Xu C."/>
            <person name="Sun H."/>
            <person name="Wang X."/>
            <person name="Ge C."/>
            <person name="Zhang Z."/>
            <person name="Wang Q."/>
            <person name="Fei Z."/>
            <person name="Jiao C."/>
            <person name="Wang Q."/>
        </authorList>
    </citation>
    <scope>NUCLEOTIDE SEQUENCE [LARGE SCALE GENOMIC DNA]</scope>
    <source>
        <strain evidence="2">cv. Varoflay</strain>
    </source>
</reference>
<dbReference type="SUPFAM" id="SSF50630">
    <property type="entry name" value="Acid proteases"/>
    <property type="match status" value="1"/>
</dbReference>
<dbReference type="PANTHER" id="PTHR33240">
    <property type="entry name" value="OS08G0508500 PROTEIN"/>
    <property type="match status" value="1"/>
</dbReference>
<dbReference type="RefSeq" id="XP_021851601.1">
    <property type="nucleotide sequence ID" value="XM_021995909.1"/>
</dbReference>
<proteinExistence type="predicted"/>
<keyword evidence="2" id="KW-1185">Reference proteome</keyword>
<gene>
    <name evidence="3" type="primary">LOC110791159</name>
</gene>
<dbReference type="Proteomes" id="UP000813463">
    <property type="component" value="Chromosome 6"/>
</dbReference>
<accession>A0A9R0ILK6</accession>
<dbReference type="Gene3D" id="2.40.70.10">
    <property type="entry name" value="Acid Proteases"/>
    <property type="match status" value="1"/>
</dbReference>
<evidence type="ECO:0000313" key="3">
    <source>
        <dbReference type="RefSeq" id="XP_021851601.1"/>
    </source>
</evidence>
<evidence type="ECO:0000256" key="1">
    <source>
        <dbReference type="SAM" id="MobiDB-lite"/>
    </source>
</evidence>
<sequence>MAEVLDEAEAFIHATEICSASKDGKTGEATDSSGKKDMIDRKAPRFHEDIGHDTKNCRSLKRALDGLASKGHPKNYLQRNVHGSGKSQYKKNKSPVSPTEGNHNEGGFVAVISWGPAAGGPTMRGQKDYARRLGQVMLLGKSPVDLFPRIEICESDGGRVATPHDDPLVVEIKISNMRVKRILIDTWSSSDIMSMECLSRLAHDPKTIESIHYPIIGLGGSIIHPVGVINLPVRIGDRTNGRKMGVNFLIVKDLIAYNVILGRPTLNKIKAVVVTHLMLLKFVCDDGAISTIHGDQQQARDCYLTTLNPSSWKKDLAEVRTKRKLEEELPAANENIPAKIEKSG</sequence>
<dbReference type="AlphaFoldDB" id="A0A9R0ILK6"/>
<reference evidence="3" key="2">
    <citation type="submission" date="2025-08" db="UniProtKB">
        <authorList>
            <consortium name="RefSeq"/>
        </authorList>
    </citation>
    <scope>IDENTIFICATION</scope>
    <source>
        <tissue evidence="3">Leaf</tissue>
    </source>
</reference>